<evidence type="ECO:0000313" key="2">
    <source>
        <dbReference type="Proteomes" id="UP000321736"/>
    </source>
</evidence>
<dbReference type="InterPro" id="IPR016181">
    <property type="entry name" value="Acyl_CoA_acyltransferase"/>
</dbReference>
<dbReference type="Proteomes" id="UP000321736">
    <property type="component" value="Unassembled WGS sequence"/>
</dbReference>
<keyword evidence="1" id="KW-0808">Transferase</keyword>
<evidence type="ECO:0000313" key="1">
    <source>
        <dbReference type="EMBL" id="GEP83995.1"/>
    </source>
</evidence>
<name>A0A239UC27_9STAP</name>
<dbReference type="Gene3D" id="3.40.630.30">
    <property type="match status" value="1"/>
</dbReference>
<reference evidence="1 2" key="1">
    <citation type="submission" date="2019-07" db="EMBL/GenBank/DDBJ databases">
        <title>Whole genome shotgun sequence of Staphylococcus piscifermentans NBRC 109625.</title>
        <authorList>
            <person name="Hosoyama A."/>
            <person name="Uohara A."/>
            <person name="Ohji S."/>
            <person name="Ichikawa N."/>
        </authorList>
    </citation>
    <scope>NUCLEOTIDE SEQUENCE [LARGE SCALE GENOMIC DNA]</scope>
    <source>
        <strain evidence="1 2">NBRC 109625</strain>
    </source>
</reference>
<accession>A0A239UC27</accession>
<keyword evidence="2" id="KW-1185">Reference proteome</keyword>
<comment type="caution">
    <text evidence="1">The sequence shown here is derived from an EMBL/GenBank/DDBJ whole genome shotgun (WGS) entry which is preliminary data.</text>
</comment>
<dbReference type="AlphaFoldDB" id="A0A239UC27"/>
<dbReference type="RefSeq" id="WP_095106405.1">
    <property type="nucleotide sequence ID" value="NZ_BKAR01000004.1"/>
</dbReference>
<dbReference type="InterPro" id="IPR000182">
    <property type="entry name" value="GNAT_dom"/>
</dbReference>
<proteinExistence type="predicted"/>
<dbReference type="EMBL" id="BKAR01000004">
    <property type="protein sequence ID" value="GEP83995.1"/>
    <property type="molecule type" value="Genomic_DNA"/>
</dbReference>
<protein>
    <submittedName>
        <fullName evidence="1">N-acetyltransferase</fullName>
    </submittedName>
</protein>
<dbReference type="SUPFAM" id="SSF55729">
    <property type="entry name" value="Acyl-CoA N-acyltransferases (Nat)"/>
    <property type="match status" value="1"/>
</dbReference>
<dbReference type="OrthoDB" id="2399937at2"/>
<sequence>MKEIRLLRPDDLKNVYNLFREAAQDKKNIYTWAIYDENTISEEYFAHLLDENNTIQYLFGVFLDDVLVGALTLFHPIIVGTKHKSIIENMYVKDIDHLDEHLLDSVVDFCHKMNIEKILAPVASNNIGAMVFYSEYGFSKVGFETNSRKYNNHYIDEHWLIYPIENTAKVNH</sequence>
<dbReference type="Pfam" id="PF13420">
    <property type="entry name" value="Acetyltransf_4"/>
    <property type="match status" value="1"/>
</dbReference>
<organism evidence="1 2">
    <name type="scientific">Staphylococcus piscifermentans</name>
    <dbReference type="NCBI Taxonomy" id="70258"/>
    <lineage>
        <taxon>Bacteria</taxon>
        <taxon>Bacillati</taxon>
        <taxon>Bacillota</taxon>
        <taxon>Bacilli</taxon>
        <taxon>Bacillales</taxon>
        <taxon>Staphylococcaceae</taxon>
        <taxon>Staphylococcus</taxon>
    </lineage>
</organism>
<dbReference type="GO" id="GO:0016747">
    <property type="term" value="F:acyltransferase activity, transferring groups other than amino-acyl groups"/>
    <property type="evidence" value="ECO:0007669"/>
    <property type="project" value="InterPro"/>
</dbReference>
<gene>
    <name evidence="1" type="ORF">SPI02_05800</name>
</gene>
<dbReference type="PROSITE" id="PS51186">
    <property type="entry name" value="GNAT"/>
    <property type="match status" value="1"/>
</dbReference>